<gene>
    <name evidence="2" type="ORF">H920_06919</name>
</gene>
<dbReference type="EMBL" id="KN122248">
    <property type="protein sequence ID" value="KFO31720.1"/>
    <property type="molecule type" value="Genomic_DNA"/>
</dbReference>
<dbReference type="Proteomes" id="UP000028990">
    <property type="component" value="Unassembled WGS sequence"/>
</dbReference>
<protein>
    <submittedName>
        <fullName evidence="2">Uncharacterized protein</fullName>
    </submittedName>
</protein>
<sequence>MPLGKFQNTTRMQKKPGVLGPGGVHKAQQRVMAGSAIPGRLPPCEEEGDDPAVRVALGTPAQTALAVSARPSQMCGLLAHLPGRSLRVLPPRLQLPACVLLSGLGRVCCPALETKRPPRRDAGCCCAVSVLRPSLPLRPDRASTLTKCSMPRPEPLLWRRPCEPLLQHPAGPCLPEPVPVVHTTSQGLRHCRCPADLGLGSIGDLHVPQVPVPPTQRVVQAAGPFCPGARTLACCALNSCGLTSTTEPDPTPGRIYRLALSLLQDETSRDPAAQASTAADPPAAKAGAAGLCRAEVS</sequence>
<organism evidence="2 3">
    <name type="scientific">Fukomys damarensis</name>
    <name type="common">Damaraland mole rat</name>
    <name type="synonym">Cryptomys damarensis</name>
    <dbReference type="NCBI Taxonomy" id="885580"/>
    <lineage>
        <taxon>Eukaryota</taxon>
        <taxon>Metazoa</taxon>
        <taxon>Chordata</taxon>
        <taxon>Craniata</taxon>
        <taxon>Vertebrata</taxon>
        <taxon>Euteleostomi</taxon>
        <taxon>Mammalia</taxon>
        <taxon>Eutheria</taxon>
        <taxon>Euarchontoglires</taxon>
        <taxon>Glires</taxon>
        <taxon>Rodentia</taxon>
        <taxon>Hystricomorpha</taxon>
        <taxon>Bathyergidae</taxon>
        <taxon>Fukomys</taxon>
    </lineage>
</organism>
<reference evidence="2 3" key="1">
    <citation type="submission" date="2013-11" db="EMBL/GenBank/DDBJ databases">
        <title>The Damaraland mole rat (Fukomys damarensis) genome and evolution of African mole rats.</title>
        <authorList>
            <person name="Gladyshev V.N."/>
            <person name="Fang X."/>
        </authorList>
    </citation>
    <scope>NUCLEOTIDE SEQUENCE [LARGE SCALE GENOMIC DNA]</scope>
    <source>
        <tissue evidence="2">Liver</tissue>
    </source>
</reference>
<evidence type="ECO:0000313" key="3">
    <source>
        <dbReference type="Proteomes" id="UP000028990"/>
    </source>
</evidence>
<evidence type="ECO:0000313" key="2">
    <source>
        <dbReference type="EMBL" id="KFO31720.1"/>
    </source>
</evidence>
<accession>A0A091DNA3</accession>
<dbReference type="AlphaFoldDB" id="A0A091DNA3"/>
<keyword evidence="3" id="KW-1185">Reference proteome</keyword>
<feature type="compositionally biased region" description="Polar residues" evidence="1">
    <location>
        <begin position="1"/>
        <end position="11"/>
    </location>
</feature>
<name>A0A091DNA3_FUKDA</name>
<proteinExistence type="predicted"/>
<evidence type="ECO:0000256" key="1">
    <source>
        <dbReference type="SAM" id="MobiDB-lite"/>
    </source>
</evidence>
<feature type="region of interest" description="Disordered" evidence="1">
    <location>
        <begin position="1"/>
        <end position="24"/>
    </location>
</feature>